<sequence length="587" mass="65917">MRGVMLPTLQDRKPLQSPRKTPNGQPASLIAHGPGIIDNPAEPPSQAPSDTTQSKCLCKARSSGWRAVVHNPSKKGYLAKVDVWSLGCVVLEICPFMRDPEAWPTADGLTNHWFLEIDNKAWQFEDSDLYRRSGNAAQYLQKVEKRLIEEDILENGLSLLKEGIQDWIKERGQQIIDGTAPPALFSHAGGGLATSANPSTETSSTGSTPGNSLALQWVTNVIQLRDKFIALLSDSFDSNLLLQTCIDEGFSGFINCNKRSAEFISLFIDDKLKKGLKGKTEEEIEEQLDKTIALYRHLNEKDLFEKYYKKHLAKRLLFGKSVSEDTERNMLSKLKIESGSSFTGDSEGMLKDLNMSNEMGNLFKDWCQKKHLGIQLDFSVTVGSSLMWPMSQANAMNYHQPPAGSLSSSMLPTNNRSACIIPKVLDDAIKIYECFNATRHLGRRLNWHTELGSMEIRNQFKKPTHELSVSTFVGIVLLLFDGQDENRKFSYEEIREATMISDMELKRTLQLLACVKYKILNKEPRSKEINEKVYPGALLVYCPTSPASPLFLSPHIPRPQAASILPQNPERPASITHTWTRHHPRSD</sequence>
<gene>
    <name evidence="9" type="ORF">PCANC_12587</name>
    <name evidence="8" type="ORF">PCASD_15815</name>
</gene>
<dbReference type="SUPFAM" id="SSF74788">
    <property type="entry name" value="Cullin repeat-like"/>
    <property type="match status" value="1"/>
</dbReference>
<dbReference type="InterPro" id="IPR016159">
    <property type="entry name" value="Cullin_repeat-like_dom_sf"/>
</dbReference>
<feature type="region of interest" description="Disordered" evidence="6">
    <location>
        <begin position="561"/>
        <end position="587"/>
    </location>
</feature>
<evidence type="ECO:0000256" key="3">
    <source>
        <dbReference type="ARBA" id="ARBA00022843"/>
    </source>
</evidence>
<dbReference type="SMART" id="SM00182">
    <property type="entry name" value="CULLIN"/>
    <property type="match status" value="1"/>
</dbReference>
<dbReference type="InterPro" id="IPR016158">
    <property type="entry name" value="Cullin_homology"/>
</dbReference>
<dbReference type="InterPro" id="IPR001373">
    <property type="entry name" value="Cullin_N"/>
</dbReference>
<dbReference type="PANTHER" id="PTHR11932">
    <property type="entry name" value="CULLIN"/>
    <property type="match status" value="1"/>
</dbReference>
<evidence type="ECO:0000313" key="11">
    <source>
        <dbReference type="Proteomes" id="UP000235392"/>
    </source>
</evidence>
<feature type="region of interest" description="Disordered" evidence="6">
    <location>
        <begin position="190"/>
        <end position="209"/>
    </location>
</feature>
<dbReference type="Proteomes" id="UP000235392">
    <property type="component" value="Unassembled WGS sequence"/>
</dbReference>
<feature type="compositionally biased region" description="Low complexity" evidence="6">
    <location>
        <begin position="197"/>
        <end position="209"/>
    </location>
</feature>
<dbReference type="PROSITE" id="PS50069">
    <property type="entry name" value="CULLIN_2"/>
    <property type="match status" value="1"/>
</dbReference>
<comment type="similarity">
    <text evidence="1 4 5">Belongs to the cullin family.</text>
</comment>
<keyword evidence="2" id="KW-1017">Isopeptide bond</keyword>
<evidence type="ECO:0000259" key="7">
    <source>
        <dbReference type="PROSITE" id="PS50069"/>
    </source>
</evidence>
<dbReference type="FunFam" id="1.20.1310.10:FF:000002">
    <property type="entry name" value="cullin-3 isoform X1"/>
    <property type="match status" value="1"/>
</dbReference>
<dbReference type="InterPro" id="IPR059120">
    <property type="entry name" value="Cullin-like_AB"/>
</dbReference>
<dbReference type="STRING" id="200324.A0A2N5SNS0"/>
<dbReference type="AlphaFoldDB" id="A0A2N5SNS0"/>
<dbReference type="OrthoDB" id="27073at2759"/>
<organism evidence="8 11">
    <name type="scientific">Puccinia coronata f. sp. avenae</name>
    <dbReference type="NCBI Taxonomy" id="200324"/>
    <lineage>
        <taxon>Eukaryota</taxon>
        <taxon>Fungi</taxon>
        <taxon>Dikarya</taxon>
        <taxon>Basidiomycota</taxon>
        <taxon>Pucciniomycotina</taxon>
        <taxon>Pucciniomycetes</taxon>
        <taxon>Pucciniales</taxon>
        <taxon>Pucciniaceae</taxon>
        <taxon>Puccinia</taxon>
    </lineage>
</organism>
<evidence type="ECO:0000313" key="10">
    <source>
        <dbReference type="Proteomes" id="UP000235388"/>
    </source>
</evidence>
<dbReference type="EMBL" id="PGCJ01000198">
    <property type="protein sequence ID" value="PLW39134.1"/>
    <property type="molecule type" value="Genomic_DNA"/>
</dbReference>
<feature type="region of interest" description="Disordered" evidence="6">
    <location>
        <begin position="1"/>
        <end position="53"/>
    </location>
</feature>
<dbReference type="Proteomes" id="UP000235388">
    <property type="component" value="Unassembled WGS sequence"/>
</dbReference>
<name>A0A2N5SNS0_9BASI</name>
<protein>
    <recommendedName>
        <fullName evidence="7">Cullin family profile domain-containing protein</fullName>
    </recommendedName>
</protein>
<dbReference type="Pfam" id="PF00888">
    <property type="entry name" value="Cullin"/>
    <property type="match status" value="1"/>
</dbReference>
<reference evidence="10 11" key="1">
    <citation type="submission" date="2017-11" db="EMBL/GenBank/DDBJ databases">
        <title>De novo assembly and phasing of dikaryotic genomes from two isolates of Puccinia coronata f. sp. avenae, the causal agent of oat crown rust.</title>
        <authorList>
            <person name="Miller M.E."/>
            <person name="Zhang Y."/>
            <person name="Omidvar V."/>
            <person name="Sperschneider J."/>
            <person name="Schwessinger B."/>
            <person name="Raley C."/>
            <person name="Palmer J.M."/>
            <person name="Garnica D."/>
            <person name="Upadhyaya N."/>
            <person name="Rathjen J."/>
            <person name="Taylor J.M."/>
            <person name="Park R.F."/>
            <person name="Dodds P.N."/>
            <person name="Hirsch C.D."/>
            <person name="Kianian S.F."/>
            <person name="Figueroa M."/>
        </authorList>
    </citation>
    <scope>NUCLEOTIDE SEQUENCE [LARGE SCALE GENOMIC DNA]</scope>
    <source>
        <strain evidence="9">12NC29</strain>
        <strain evidence="8">12SD80</strain>
    </source>
</reference>
<evidence type="ECO:0000256" key="4">
    <source>
        <dbReference type="PROSITE-ProRule" id="PRU00330"/>
    </source>
</evidence>
<dbReference type="Gene3D" id="1.20.1310.10">
    <property type="entry name" value="Cullin Repeats"/>
    <property type="match status" value="2"/>
</dbReference>
<dbReference type="GO" id="GO:0006511">
    <property type="term" value="P:ubiquitin-dependent protein catabolic process"/>
    <property type="evidence" value="ECO:0007669"/>
    <property type="project" value="InterPro"/>
</dbReference>
<evidence type="ECO:0000256" key="6">
    <source>
        <dbReference type="SAM" id="MobiDB-lite"/>
    </source>
</evidence>
<evidence type="ECO:0000256" key="5">
    <source>
        <dbReference type="RuleBase" id="RU003829"/>
    </source>
</evidence>
<keyword evidence="3" id="KW-0832">Ubl conjugation</keyword>
<dbReference type="Pfam" id="PF26557">
    <property type="entry name" value="Cullin_AB"/>
    <property type="match status" value="1"/>
</dbReference>
<evidence type="ECO:0000256" key="2">
    <source>
        <dbReference type="ARBA" id="ARBA00022499"/>
    </source>
</evidence>
<dbReference type="EMBL" id="PGCI01000812">
    <property type="protein sequence ID" value="PLW14851.1"/>
    <property type="molecule type" value="Genomic_DNA"/>
</dbReference>
<dbReference type="InterPro" id="IPR036317">
    <property type="entry name" value="Cullin_homology_sf"/>
</dbReference>
<dbReference type="GO" id="GO:0031625">
    <property type="term" value="F:ubiquitin protein ligase binding"/>
    <property type="evidence" value="ECO:0007669"/>
    <property type="project" value="InterPro"/>
</dbReference>
<accession>A0A2N5SNS0</accession>
<keyword evidence="10" id="KW-1185">Reference proteome</keyword>
<evidence type="ECO:0000256" key="1">
    <source>
        <dbReference type="ARBA" id="ARBA00006019"/>
    </source>
</evidence>
<dbReference type="InterPro" id="IPR045093">
    <property type="entry name" value="Cullin"/>
</dbReference>
<comment type="caution">
    <text evidence="8">The sequence shown here is derived from an EMBL/GenBank/DDBJ whole genome shotgun (WGS) entry which is preliminary data.</text>
</comment>
<evidence type="ECO:0000313" key="8">
    <source>
        <dbReference type="EMBL" id="PLW14851.1"/>
    </source>
</evidence>
<dbReference type="SUPFAM" id="SSF75632">
    <property type="entry name" value="Cullin homology domain"/>
    <property type="match status" value="1"/>
</dbReference>
<dbReference type="Gene3D" id="3.30.230.130">
    <property type="entry name" value="Cullin, Chain C, Domain 2"/>
    <property type="match status" value="1"/>
</dbReference>
<feature type="domain" description="Cullin family profile" evidence="7">
    <location>
        <begin position="259"/>
        <end position="513"/>
    </location>
</feature>
<evidence type="ECO:0000313" key="9">
    <source>
        <dbReference type="EMBL" id="PLW39134.1"/>
    </source>
</evidence>
<proteinExistence type="inferred from homology"/>